<name>A0A078B1P2_STYLE</name>
<feature type="compositionally biased region" description="Polar residues" evidence="1">
    <location>
        <begin position="218"/>
        <end position="227"/>
    </location>
</feature>
<sequence>MEDQYELEIDKQLRNLPDLDDKFTQRLKRKLKFKKNEKVLSSPRSQEYLSFDESVSIQSQDIQEDIERNSMDEWNQQQISKNDIKQNQPQKEEMEKMDIDDVLEIILKKIAPQMISQLIMNKLVINVNSFIPNNKQIMSINRGLYKSKRHKPTSMKNDRLTQNLRVDIAIEKSKSRMNIASRTHQNISTNTIISPALKRRNQDSNSKKDKFSPPPQEGISSRKNSTIKQHELDESSNKQPGIANPFIRKFKTQREKQNQKYRENGDSSSNSPPRVQVVKGSNSMNEVESDDLADSEREDNDSMTNDTMILKKSKKQRQYNFLRQHHNYQKIKQQHNDGVSNSNAETSNQFKFSVSSVDDQRFSKFGRSTNTNHDQMSQSRMNYQVSMQNMGSSLKVPGVNQRQIPLMKSQFNKQRDSIEEGNEDQFFITGYIDQSDIKVENTNTKEMSKTMKLIRTSFGQTTKYPKFIKILNKRESSVIRKQRDNIFRASLRDTDVQLKRQYLKTRGNFIRPRKNLSEIKPELNTSKFSINNGQDANKNLLHKIMDSERLQKSYEFNHRKYNQEKIKDIHNKWNNMMQYKDRKKDIFMKKSEVQCSFEQVRSPEEQRISIQQKNLARLQKLEEIKDMLIVQSNSLNNTASSQYQANQFLMTKSNQYQGQSTNYASIRTSRDFKKTARIVYKIDNRSVKLDRILALKGLSQHKNQ</sequence>
<feature type="region of interest" description="Disordered" evidence="1">
    <location>
        <begin position="175"/>
        <end position="315"/>
    </location>
</feature>
<gene>
    <name evidence="2" type="primary">Contig12286.g13121</name>
    <name evidence="2" type="ORF">STYLEM_17606</name>
</gene>
<feature type="compositionally biased region" description="Basic and acidic residues" evidence="1">
    <location>
        <begin position="252"/>
        <end position="265"/>
    </location>
</feature>
<evidence type="ECO:0000256" key="1">
    <source>
        <dbReference type="SAM" id="MobiDB-lite"/>
    </source>
</evidence>
<reference evidence="2 3" key="1">
    <citation type="submission" date="2014-06" db="EMBL/GenBank/DDBJ databases">
        <authorList>
            <person name="Swart Estienne"/>
        </authorList>
    </citation>
    <scope>NUCLEOTIDE SEQUENCE [LARGE SCALE GENOMIC DNA]</scope>
    <source>
        <strain evidence="2 3">130c</strain>
    </source>
</reference>
<protein>
    <submittedName>
        <fullName evidence="2">Uncharacterized protein</fullName>
    </submittedName>
</protein>
<accession>A0A078B1P2</accession>
<keyword evidence="3" id="KW-1185">Reference proteome</keyword>
<dbReference type="Proteomes" id="UP000039865">
    <property type="component" value="Unassembled WGS sequence"/>
</dbReference>
<dbReference type="InParanoid" id="A0A078B1P2"/>
<evidence type="ECO:0000313" key="3">
    <source>
        <dbReference type="Proteomes" id="UP000039865"/>
    </source>
</evidence>
<evidence type="ECO:0000313" key="2">
    <source>
        <dbReference type="EMBL" id="CDW88485.1"/>
    </source>
</evidence>
<proteinExistence type="predicted"/>
<organism evidence="2 3">
    <name type="scientific">Stylonychia lemnae</name>
    <name type="common">Ciliate</name>
    <dbReference type="NCBI Taxonomy" id="5949"/>
    <lineage>
        <taxon>Eukaryota</taxon>
        <taxon>Sar</taxon>
        <taxon>Alveolata</taxon>
        <taxon>Ciliophora</taxon>
        <taxon>Intramacronucleata</taxon>
        <taxon>Spirotrichea</taxon>
        <taxon>Stichotrichia</taxon>
        <taxon>Sporadotrichida</taxon>
        <taxon>Oxytrichidae</taxon>
        <taxon>Stylonychinae</taxon>
        <taxon>Stylonychia</taxon>
    </lineage>
</organism>
<dbReference type="AlphaFoldDB" id="A0A078B1P2"/>
<feature type="compositionally biased region" description="Acidic residues" evidence="1">
    <location>
        <begin position="287"/>
        <end position="301"/>
    </location>
</feature>
<dbReference type="EMBL" id="CCKQ01016611">
    <property type="protein sequence ID" value="CDW88485.1"/>
    <property type="molecule type" value="Genomic_DNA"/>
</dbReference>
<feature type="compositionally biased region" description="Basic and acidic residues" evidence="1">
    <location>
        <begin position="200"/>
        <end position="211"/>
    </location>
</feature>
<feature type="compositionally biased region" description="Polar residues" evidence="1">
    <location>
        <begin position="176"/>
        <end position="193"/>
    </location>
</feature>
<feature type="compositionally biased region" description="Polar residues" evidence="1">
    <location>
        <begin position="266"/>
        <end position="286"/>
    </location>
</feature>